<evidence type="ECO:0000256" key="1">
    <source>
        <dbReference type="ARBA" id="ARBA00022670"/>
    </source>
</evidence>
<dbReference type="InterPro" id="IPR051592">
    <property type="entry name" value="HERV-K_Pro_peptidase_A2"/>
</dbReference>
<keyword evidence="2" id="KW-0064">Aspartyl protease</keyword>
<feature type="domain" description="dUTPase-like" evidence="3">
    <location>
        <begin position="2"/>
        <end position="117"/>
    </location>
</feature>
<dbReference type="AlphaFoldDB" id="A0A091VE47"/>
<dbReference type="Pfam" id="PF00692">
    <property type="entry name" value="dUTPase"/>
    <property type="match status" value="1"/>
</dbReference>
<dbReference type="PhylomeDB" id="A0A091VE47"/>
<name>A0A091VE47_OPIHO</name>
<protein>
    <recommendedName>
        <fullName evidence="3">dUTPase-like domain-containing protein</fullName>
    </recommendedName>
</protein>
<dbReference type="InterPro" id="IPR029054">
    <property type="entry name" value="dUTPase-like"/>
</dbReference>
<proteinExistence type="predicted"/>
<evidence type="ECO:0000313" key="5">
    <source>
        <dbReference type="Proteomes" id="UP000053605"/>
    </source>
</evidence>
<reference evidence="4 5" key="1">
    <citation type="submission" date="2014-04" db="EMBL/GenBank/DDBJ databases">
        <title>Genome evolution of avian class.</title>
        <authorList>
            <person name="Zhang G."/>
            <person name="Li C."/>
        </authorList>
    </citation>
    <scope>NUCLEOTIDE SEQUENCE [LARGE SCALE GENOMIC DNA]</scope>
    <source>
        <strain evidence="4">BGI_N306</strain>
    </source>
</reference>
<evidence type="ECO:0000259" key="3">
    <source>
        <dbReference type="Pfam" id="PF00692"/>
    </source>
</evidence>
<evidence type="ECO:0000313" key="4">
    <source>
        <dbReference type="EMBL" id="KFR00703.1"/>
    </source>
</evidence>
<dbReference type="GO" id="GO:0006508">
    <property type="term" value="P:proteolysis"/>
    <property type="evidence" value="ECO:0007669"/>
    <property type="project" value="UniProtKB-KW"/>
</dbReference>
<gene>
    <name evidence="4" type="ORF">N306_02068</name>
</gene>
<evidence type="ECO:0000256" key="2">
    <source>
        <dbReference type="ARBA" id="ARBA00022750"/>
    </source>
</evidence>
<dbReference type="Gene3D" id="2.70.40.10">
    <property type="match status" value="1"/>
</dbReference>
<dbReference type="GO" id="GO:0004190">
    <property type="term" value="F:aspartic-type endopeptidase activity"/>
    <property type="evidence" value="ECO:0007669"/>
    <property type="project" value="UniProtKB-KW"/>
</dbReference>
<dbReference type="SUPFAM" id="SSF51283">
    <property type="entry name" value="dUTPase-like"/>
    <property type="match status" value="1"/>
</dbReference>
<organism evidence="4 5">
    <name type="scientific">Opisthocomus hoazin</name>
    <name type="common">Hoatzin</name>
    <name type="synonym">Phasianus hoazin</name>
    <dbReference type="NCBI Taxonomy" id="30419"/>
    <lineage>
        <taxon>Eukaryota</taxon>
        <taxon>Metazoa</taxon>
        <taxon>Chordata</taxon>
        <taxon>Craniata</taxon>
        <taxon>Vertebrata</taxon>
        <taxon>Euteleostomi</taxon>
        <taxon>Archelosauria</taxon>
        <taxon>Archosauria</taxon>
        <taxon>Dinosauria</taxon>
        <taxon>Saurischia</taxon>
        <taxon>Theropoda</taxon>
        <taxon>Coelurosauria</taxon>
        <taxon>Aves</taxon>
        <taxon>Neognathae</taxon>
        <taxon>Neoaves</taxon>
        <taxon>Opisthocomiformes</taxon>
        <taxon>Opisthocomidae</taxon>
        <taxon>Opisthocomus</taxon>
    </lineage>
</organism>
<keyword evidence="2" id="KW-0378">Hydrolase</keyword>
<sequence>GSLGLDLETAVATTLIDTRPQKISTTSIGPLIINGTATGALLIGRSSSGLKGLIILPRLIDADYTGQIVIVAHTPFPPTHIPARSKVAQLIPVPHLAAAIPVTLERTRGSAGFGSTGAATMLTLAMGQRPSVTVTLQHGSERRSLMALLDTRA</sequence>
<dbReference type="Proteomes" id="UP000053605">
    <property type="component" value="Unassembled WGS sequence"/>
</dbReference>
<feature type="non-terminal residue" evidence="4">
    <location>
        <position position="153"/>
    </location>
</feature>
<dbReference type="STRING" id="30419.A0A091VE47"/>
<keyword evidence="1" id="KW-0645">Protease</keyword>
<dbReference type="EMBL" id="KK733863">
    <property type="protein sequence ID" value="KFR00703.1"/>
    <property type="molecule type" value="Genomic_DNA"/>
</dbReference>
<keyword evidence="5" id="KW-1185">Reference proteome</keyword>
<dbReference type="PANTHER" id="PTHR19422:SF123">
    <property type="entry name" value="RT1 CLASS I, LOCUS CE15"/>
    <property type="match status" value="1"/>
</dbReference>
<dbReference type="InterPro" id="IPR036157">
    <property type="entry name" value="dUTPase-like_sf"/>
</dbReference>
<accession>A0A091VE47</accession>
<feature type="non-terminal residue" evidence="4">
    <location>
        <position position="1"/>
    </location>
</feature>
<dbReference type="PANTHER" id="PTHR19422">
    <property type="entry name" value="GAG RETROVIRAL POLYPROTEIN"/>
    <property type="match status" value="1"/>
</dbReference>